<proteinExistence type="predicted"/>
<dbReference type="SUPFAM" id="SSF109998">
    <property type="entry name" value="Triger factor/SurA peptide-binding domain-like"/>
    <property type="match status" value="1"/>
</dbReference>
<evidence type="ECO:0000256" key="5">
    <source>
        <dbReference type="ARBA" id="ARBA00023235"/>
    </source>
</evidence>
<feature type="domain" description="PpiC" evidence="9">
    <location>
        <begin position="220"/>
        <end position="321"/>
    </location>
</feature>
<dbReference type="EMBL" id="FNSD01000001">
    <property type="protein sequence ID" value="SEB64718.1"/>
    <property type="molecule type" value="Genomic_DNA"/>
</dbReference>
<dbReference type="PROSITE" id="PS50198">
    <property type="entry name" value="PPIC_PPIASE_2"/>
    <property type="match status" value="1"/>
</dbReference>
<feature type="compositionally biased region" description="Polar residues" evidence="7">
    <location>
        <begin position="474"/>
        <end position="483"/>
    </location>
</feature>
<dbReference type="SUPFAM" id="SSF54534">
    <property type="entry name" value="FKBP-like"/>
    <property type="match status" value="1"/>
</dbReference>
<dbReference type="InterPro" id="IPR015391">
    <property type="entry name" value="SurA_N"/>
</dbReference>
<evidence type="ECO:0000313" key="10">
    <source>
        <dbReference type="EMBL" id="SEB64718.1"/>
    </source>
</evidence>
<feature type="region of interest" description="Disordered" evidence="7">
    <location>
        <begin position="413"/>
        <end position="513"/>
    </location>
</feature>
<dbReference type="PANTHER" id="PTHR47637:SF1">
    <property type="entry name" value="CHAPERONE SURA"/>
    <property type="match status" value="1"/>
</dbReference>
<dbReference type="Pfam" id="PF00639">
    <property type="entry name" value="Rotamase"/>
    <property type="match status" value="1"/>
</dbReference>
<name>A0A1H4L2U8_9BACT</name>
<feature type="compositionally biased region" description="Low complexity" evidence="7">
    <location>
        <begin position="413"/>
        <end position="423"/>
    </location>
</feature>
<evidence type="ECO:0000256" key="2">
    <source>
        <dbReference type="ARBA" id="ARBA00022764"/>
    </source>
</evidence>
<reference evidence="10 11" key="1">
    <citation type="submission" date="2016-10" db="EMBL/GenBank/DDBJ databases">
        <authorList>
            <person name="de Groot N.N."/>
        </authorList>
    </citation>
    <scope>NUCLEOTIDE SEQUENCE [LARGE SCALE GENOMIC DNA]</scope>
    <source>
        <strain evidence="10 11">AB35.6</strain>
    </source>
</reference>
<feature type="compositionally biased region" description="Polar residues" evidence="7">
    <location>
        <begin position="540"/>
        <end position="555"/>
    </location>
</feature>
<protein>
    <submittedName>
        <fullName evidence="10">Peptidyl-prolyl cis-trans isomerase SurA</fullName>
    </submittedName>
</protein>
<feature type="compositionally biased region" description="Polar residues" evidence="7">
    <location>
        <begin position="604"/>
        <end position="624"/>
    </location>
</feature>
<evidence type="ECO:0000256" key="6">
    <source>
        <dbReference type="PROSITE-ProRule" id="PRU00278"/>
    </source>
</evidence>
<feature type="compositionally biased region" description="Basic residues" evidence="7">
    <location>
        <begin position="556"/>
        <end position="565"/>
    </location>
</feature>
<feature type="region of interest" description="Disordered" evidence="7">
    <location>
        <begin position="530"/>
        <end position="645"/>
    </location>
</feature>
<dbReference type="OrthoDB" id="14196at2"/>
<evidence type="ECO:0000256" key="7">
    <source>
        <dbReference type="SAM" id="MobiDB-lite"/>
    </source>
</evidence>
<feature type="chain" id="PRO_5010329041" evidence="8">
    <location>
        <begin position="32"/>
        <end position="645"/>
    </location>
</feature>
<accession>A0A1H4L2U8</accession>
<dbReference type="Proteomes" id="UP000182409">
    <property type="component" value="Unassembled WGS sequence"/>
</dbReference>
<organism evidence="10 11">
    <name type="scientific">Terriglobus roseus</name>
    <dbReference type="NCBI Taxonomy" id="392734"/>
    <lineage>
        <taxon>Bacteria</taxon>
        <taxon>Pseudomonadati</taxon>
        <taxon>Acidobacteriota</taxon>
        <taxon>Terriglobia</taxon>
        <taxon>Terriglobales</taxon>
        <taxon>Acidobacteriaceae</taxon>
        <taxon>Terriglobus</taxon>
    </lineage>
</organism>
<gene>
    <name evidence="10" type="ORF">SAMN05443244_1440</name>
</gene>
<feature type="signal peptide" evidence="8">
    <location>
        <begin position="1"/>
        <end position="31"/>
    </location>
</feature>
<feature type="compositionally biased region" description="Low complexity" evidence="7">
    <location>
        <begin position="629"/>
        <end position="638"/>
    </location>
</feature>
<feature type="compositionally biased region" description="Basic and acidic residues" evidence="7">
    <location>
        <begin position="504"/>
        <end position="513"/>
    </location>
</feature>
<evidence type="ECO:0000259" key="9">
    <source>
        <dbReference type="PROSITE" id="PS50198"/>
    </source>
</evidence>
<dbReference type="Gene3D" id="1.10.4030.10">
    <property type="entry name" value="Porin chaperone SurA, peptide-binding domain"/>
    <property type="match status" value="1"/>
</dbReference>
<dbReference type="InterPro" id="IPR050280">
    <property type="entry name" value="OMP_Chaperone_SurA"/>
</dbReference>
<feature type="compositionally biased region" description="Basic residues" evidence="7">
    <location>
        <begin position="431"/>
        <end position="440"/>
    </location>
</feature>
<dbReference type="AlphaFoldDB" id="A0A1H4L2U8"/>
<keyword evidence="2" id="KW-0574">Periplasm</keyword>
<dbReference type="Pfam" id="PF09312">
    <property type="entry name" value="SurA_N"/>
    <property type="match status" value="1"/>
</dbReference>
<evidence type="ECO:0000256" key="1">
    <source>
        <dbReference type="ARBA" id="ARBA00022729"/>
    </source>
</evidence>
<keyword evidence="5 6" id="KW-0413">Isomerase</keyword>
<feature type="compositionally biased region" description="Low complexity" evidence="7">
    <location>
        <begin position="449"/>
        <end position="470"/>
    </location>
</feature>
<evidence type="ECO:0000256" key="4">
    <source>
        <dbReference type="ARBA" id="ARBA00023186"/>
    </source>
</evidence>
<dbReference type="PANTHER" id="PTHR47637">
    <property type="entry name" value="CHAPERONE SURA"/>
    <property type="match status" value="1"/>
</dbReference>
<dbReference type="InterPro" id="IPR027304">
    <property type="entry name" value="Trigger_fact/SurA_dom_sf"/>
</dbReference>
<evidence type="ECO:0000256" key="8">
    <source>
        <dbReference type="SAM" id="SignalP"/>
    </source>
</evidence>
<keyword evidence="4" id="KW-0143">Chaperone</keyword>
<dbReference type="GO" id="GO:0003755">
    <property type="term" value="F:peptidyl-prolyl cis-trans isomerase activity"/>
    <property type="evidence" value="ECO:0007669"/>
    <property type="project" value="UniProtKB-KW"/>
</dbReference>
<dbReference type="RefSeq" id="WP_074652978.1">
    <property type="nucleotide sequence ID" value="NZ_FNSD01000001.1"/>
</dbReference>
<sequence length="645" mass="68331">MTESTRLFRAGIFAGLLLSTAAVSVAQQAPAAAPSSLPVPRYQSPGVPQAPAPAPVPEFNLPQTPAITPNATVVEDVIVRVNDGIISRSDLERAEASLQQELAQNPGAAGDATERQKNLLRDLIDQQLLLSKGKELGINPDAEVIRRLDEIRKQNNLPSMEALEAAARSQGVSFEDFKANIRNSIITGQVVRDEVGRSIRMNRADEQKYYDAHKQDFVQPEQVRLSEILVPTAANADDTQIAAALKSSQQIYDKLKAGADFAATAKASSGGPTAAQGGDLGLFKHGALAPVLEEKTFSLPVGGFTEPTRTRQGFVILKAVEHQQAGSPPLAQIEGEVQNAMYQEAIQPALRAYLTRLREEAFIDLRAGFVDSGGSAKQTKPVFAAYIAPVPKKKTEKQRMDAAAAGRMAQQKSAAAVASAAPATQELDKHGKPKKVKREKVRMGQAPRTALPDAPETAEATTDAAAPGAAISPLQGSANTISANAPDEDALTPKQAPRAKTRYASREPEVKQAKIEAKTAKIVEKAKATPIAATSEEKQTQNVQAQALGLNGSNAKKQKVKRKKGDPKDRLQTKPVEPKAPLNDNGLPDRLHQVNAPTRPDGTKVTSDSTTLPPANQPAPGSTLPSPAPAGTGAAPTSNQPVPQP</sequence>
<dbReference type="InterPro" id="IPR046357">
    <property type="entry name" value="PPIase_dom_sf"/>
</dbReference>
<dbReference type="InterPro" id="IPR000297">
    <property type="entry name" value="PPIase_PpiC"/>
</dbReference>
<evidence type="ECO:0000313" key="11">
    <source>
        <dbReference type="Proteomes" id="UP000182409"/>
    </source>
</evidence>
<keyword evidence="1 8" id="KW-0732">Signal</keyword>
<evidence type="ECO:0000256" key="3">
    <source>
        <dbReference type="ARBA" id="ARBA00023110"/>
    </source>
</evidence>
<keyword evidence="3 6" id="KW-0697">Rotamase</keyword>
<dbReference type="Gene3D" id="3.10.50.40">
    <property type="match status" value="1"/>
</dbReference>